<evidence type="ECO:0000313" key="1">
    <source>
        <dbReference type="EMBL" id="CAM9186976.1"/>
    </source>
</evidence>
<gene>
    <name evidence="1" type="ORF">MRATA1EN22A_LOCUS29594</name>
</gene>
<reference evidence="1" key="1">
    <citation type="submission" date="2025-03" db="EMBL/GenBank/DDBJ databases">
        <authorList>
            <consortium name="ELIXIR-Norway"/>
            <consortium name="Elixir Norway"/>
        </authorList>
    </citation>
    <scope>NUCLEOTIDE SEQUENCE</scope>
</reference>
<feature type="non-terminal residue" evidence="1">
    <location>
        <position position="385"/>
    </location>
</feature>
<dbReference type="Proteomes" id="UP001162501">
    <property type="component" value="Unassembled WGS sequence"/>
</dbReference>
<name>A0ACB1KG93_RANTA</name>
<dbReference type="EMBL" id="CATOBB020000796">
    <property type="protein sequence ID" value="CAM9186976.1"/>
    <property type="molecule type" value="Genomic_DNA"/>
</dbReference>
<organism evidence="1 2">
    <name type="scientific">Rangifer tarandus platyrhynchus</name>
    <name type="common">Svalbard reindeer</name>
    <dbReference type="NCBI Taxonomy" id="3082113"/>
    <lineage>
        <taxon>Eukaryota</taxon>
        <taxon>Metazoa</taxon>
        <taxon>Chordata</taxon>
        <taxon>Craniata</taxon>
        <taxon>Vertebrata</taxon>
        <taxon>Euteleostomi</taxon>
        <taxon>Mammalia</taxon>
        <taxon>Eutheria</taxon>
        <taxon>Laurasiatheria</taxon>
        <taxon>Artiodactyla</taxon>
        <taxon>Ruminantia</taxon>
        <taxon>Pecora</taxon>
        <taxon>Cervidae</taxon>
        <taxon>Odocoileinae</taxon>
        <taxon>Rangifer</taxon>
    </lineage>
</organism>
<comment type="caution">
    <text evidence="1">The sequence shown here is derived from an EMBL/GenBank/DDBJ whole genome shotgun (WGS) entry which is preliminary data.</text>
</comment>
<accession>A0ACB1KG93</accession>
<sequence length="385" mass="42198">MASRAWPDSFAAHYEALSTKPPASFMCSSAAARQPVTPPAGAIAAAAPAVGGLPPEVLLNPYVTRGVAAPSFVSYPRLVGTQYSLPSSASSLPAEGPPPTAPWQPFIPAGASLTVPPPLGPGLSYYQQTSAARPATVHVCDGSRLVPADYYVPSTRTVAPPRLLPPLSSSGDWLGRGRFSSAAFTAEDMPGFSTLRRGIVLCIMLLLISSLFACIGRADFNFVLYLLGYHLWCVESDTKTVTGVKRLIRGARQYAILLCIAAVVDTTWLFIAYSTWSCEKGDPELCFPEPENLRVRWAYGIHNWALGLSTFNLLLKARRWALEEAVRCQVAPQFFRRLLSTKALVWHLRVYGDALYGSYVCSQRVRTSRRRKRFYVIQQYKICLS</sequence>
<protein>
    <submittedName>
        <fullName evidence="1">Uncharacterized protein</fullName>
    </submittedName>
</protein>
<evidence type="ECO:0000313" key="2">
    <source>
        <dbReference type="Proteomes" id="UP001162501"/>
    </source>
</evidence>
<proteinExistence type="predicted"/>